<name>A0A1J7GDW3_LUPAN</name>
<evidence type="ECO:0000313" key="2">
    <source>
        <dbReference type="EMBL" id="OIV98606.1"/>
    </source>
</evidence>
<dbReference type="InterPro" id="IPR004158">
    <property type="entry name" value="DUF247_pln"/>
</dbReference>
<dbReference type="EMBL" id="CM007373">
    <property type="protein sequence ID" value="OIV98606.1"/>
    <property type="molecule type" value="Genomic_DNA"/>
</dbReference>
<keyword evidence="1" id="KW-0472">Membrane</keyword>
<dbReference type="Gramene" id="OIV98606">
    <property type="protein sequence ID" value="OIV98606"/>
    <property type="gene ID" value="TanjilG_23045"/>
</dbReference>
<protein>
    <submittedName>
        <fullName evidence="2">Uncharacterized protein</fullName>
    </submittedName>
</protein>
<keyword evidence="3" id="KW-1185">Reference proteome</keyword>
<feature type="transmembrane region" description="Helical" evidence="1">
    <location>
        <begin position="527"/>
        <end position="549"/>
    </location>
</feature>
<dbReference type="AlphaFoldDB" id="A0A1J7GDW3"/>
<dbReference type="Proteomes" id="UP000188354">
    <property type="component" value="Chromosome LG13"/>
</dbReference>
<evidence type="ECO:0000256" key="1">
    <source>
        <dbReference type="SAM" id="Phobius"/>
    </source>
</evidence>
<sequence length="554" mass="64410">METKKENNEDMKFKAWKESTKSLLGTIDNYCFQPFSISVVPDELRKWNENAYIPKSISIGPRYKGVTRDLQQMEEIKWRYMRTLFSRTQQHDHDDDGEQISDICMKAILELDGAVRASYVDEIKLDRYELAAIMLYDGCFLLELLISGSKHLNEKLKSKSPSAIEGRSLGRQEDAFSDLTLLENQIPLFILNELAQLLFPQFFVHNKDGVYTVESLVLSLLGFYPIPSFITLKAGHFLELTYTSIFEKFILIQMEQERNNNHLEGDYFELENIIDVEQDSGPNQIKLHRCANRLRAAGITIKAPKTTDEVKNNPRISFNFDMKFDKVKGVLEIPPLHITKTSEARWRNFIAWEHHKMKAKSFDINNEKQSSEMDSYSNKYKCTNWVASVFKGWIWCKSNGNEDNKVHDRNQSDTMRLSSSYKCKCTWAALLFSGLICCSSDIELLKDRKIIVNYTNMKNRDLVKWFHSITDGVDTSIVDPELRKVFTELDTYGPKSYFQKMIIIFWHYFTQILDPIYNLHSFLSEGYNYAAAIGLILTLIQTVYSMVAYHHPLK</sequence>
<dbReference type="PANTHER" id="PTHR31170:SF20">
    <property type="entry name" value="DUF247 DOMAIN PROTEIN"/>
    <property type="match status" value="1"/>
</dbReference>
<proteinExistence type="predicted"/>
<gene>
    <name evidence="2" type="ORF">TanjilG_23045</name>
</gene>
<accession>A0A1J7GDW3</accession>
<keyword evidence="1" id="KW-0812">Transmembrane</keyword>
<keyword evidence="1" id="KW-1133">Transmembrane helix</keyword>
<evidence type="ECO:0000313" key="3">
    <source>
        <dbReference type="Proteomes" id="UP000188354"/>
    </source>
</evidence>
<dbReference type="OMA" id="QMEEIKW"/>
<reference evidence="2 3" key="1">
    <citation type="journal article" date="2017" name="Plant Biotechnol. J.">
        <title>A comprehensive draft genome sequence for lupin (Lupinus angustifolius), an emerging health food: insights into plant-microbe interactions and legume evolution.</title>
        <authorList>
            <person name="Hane J.K."/>
            <person name="Ming Y."/>
            <person name="Kamphuis L.G."/>
            <person name="Nelson M.N."/>
            <person name="Garg G."/>
            <person name="Atkins C.A."/>
            <person name="Bayer P.E."/>
            <person name="Bravo A."/>
            <person name="Bringans S."/>
            <person name="Cannon S."/>
            <person name="Edwards D."/>
            <person name="Foley R."/>
            <person name="Gao L.L."/>
            <person name="Harrison M.J."/>
            <person name="Huang W."/>
            <person name="Hurgobin B."/>
            <person name="Li S."/>
            <person name="Liu C.W."/>
            <person name="McGrath A."/>
            <person name="Morahan G."/>
            <person name="Murray J."/>
            <person name="Weller J."/>
            <person name="Jian J."/>
            <person name="Singh K.B."/>
        </authorList>
    </citation>
    <scope>NUCLEOTIDE SEQUENCE [LARGE SCALE GENOMIC DNA]</scope>
    <source>
        <strain evidence="3">cv. Tanjil</strain>
        <tissue evidence="2">Whole plant</tissue>
    </source>
</reference>
<dbReference type="Pfam" id="PF03140">
    <property type="entry name" value="DUF247"/>
    <property type="match status" value="2"/>
</dbReference>
<dbReference type="STRING" id="3871.A0A1J7GDW3"/>
<organism evidence="2 3">
    <name type="scientific">Lupinus angustifolius</name>
    <name type="common">Narrow-leaved blue lupine</name>
    <dbReference type="NCBI Taxonomy" id="3871"/>
    <lineage>
        <taxon>Eukaryota</taxon>
        <taxon>Viridiplantae</taxon>
        <taxon>Streptophyta</taxon>
        <taxon>Embryophyta</taxon>
        <taxon>Tracheophyta</taxon>
        <taxon>Spermatophyta</taxon>
        <taxon>Magnoliopsida</taxon>
        <taxon>eudicotyledons</taxon>
        <taxon>Gunneridae</taxon>
        <taxon>Pentapetalae</taxon>
        <taxon>rosids</taxon>
        <taxon>fabids</taxon>
        <taxon>Fabales</taxon>
        <taxon>Fabaceae</taxon>
        <taxon>Papilionoideae</taxon>
        <taxon>50 kb inversion clade</taxon>
        <taxon>genistoids sensu lato</taxon>
        <taxon>core genistoids</taxon>
        <taxon>Genisteae</taxon>
        <taxon>Lupinus</taxon>
    </lineage>
</organism>
<dbReference type="PANTHER" id="PTHR31170">
    <property type="entry name" value="BNAC04G53230D PROTEIN"/>
    <property type="match status" value="1"/>
</dbReference>